<dbReference type="PATRIC" id="fig|59750.3.peg.1431"/>
<feature type="region of interest" description="Disordered" evidence="1">
    <location>
        <begin position="72"/>
        <end position="97"/>
    </location>
</feature>
<gene>
    <name evidence="3" type="ORF">AFM11_20485</name>
</gene>
<keyword evidence="2" id="KW-0812">Transmembrane</keyword>
<dbReference type="Proteomes" id="UP000070612">
    <property type="component" value="Unassembled WGS sequence"/>
</dbReference>
<dbReference type="AlphaFoldDB" id="A0A132PJP1"/>
<feature type="transmembrane region" description="Helical" evidence="2">
    <location>
        <begin position="28"/>
        <end position="53"/>
    </location>
</feature>
<keyword evidence="2" id="KW-1133">Transmembrane helix</keyword>
<dbReference type="EMBL" id="LGTW01000013">
    <property type="protein sequence ID" value="KWX22523.1"/>
    <property type="molecule type" value="Genomic_DNA"/>
</dbReference>
<reference evidence="3 4" key="1">
    <citation type="submission" date="2015-07" db="EMBL/GenBank/DDBJ databases">
        <title>A draft genome sequence of Mycobacterium wolinskyi.</title>
        <authorList>
            <person name="de Man T.J."/>
            <person name="Perry K.A."/>
            <person name="Coulliette A.D."/>
            <person name="Jensen B."/>
            <person name="Toney N.C."/>
            <person name="Limbago B.M."/>
            <person name="Noble-Wang J."/>
        </authorList>
    </citation>
    <scope>NUCLEOTIDE SEQUENCE [LARGE SCALE GENOMIC DNA]</scope>
    <source>
        <strain evidence="3 4">CDC_01</strain>
    </source>
</reference>
<organism evidence="3 4">
    <name type="scientific">Mycolicibacterium wolinskyi</name>
    <dbReference type="NCBI Taxonomy" id="59750"/>
    <lineage>
        <taxon>Bacteria</taxon>
        <taxon>Bacillati</taxon>
        <taxon>Actinomycetota</taxon>
        <taxon>Actinomycetes</taxon>
        <taxon>Mycobacteriales</taxon>
        <taxon>Mycobacteriaceae</taxon>
        <taxon>Mycolicibacterium</taxon>
    </lineage>
</organism>
<evidence type="ECO:0000256" key="1">
    <source>
        <dbReference type="SAM" id="MobiDB-lite"/>
    </source>
</evidence>
<evidence type="ECO:0008006" key="5">
    <source>
        <dbReference type="Google" id="ProtNLM"/>
    </source>
</evidence>
<keyword evidence="4" id="KW-1185">Reference proteome</keyword>
<sequence>MTEPSDSNIEPRDGFTAARTQPNWLIQVAAWVGIIAGIVFVIIVVFFVGFYVAGYNTDRHSQWHHESGCIMGPGGMMGPGQPPASGTSNAPDLHHPQ</sequence>
<dbReference type="RefSeq" id="WP_067851968.1">
    <property type="nucleotide sequence ID" value="NZ_LGTW01000013.1"/>
</dbReference>
<accession>A0A132PJP1</accession>
<proteinExistence type="predicted"/>
<comment type="caution">
    <text evidence="3">The sequence shown here is derived from an EMBL/GenBank/DDBJ whole genome shotgun (WGS) entry which is preliminary data.</text>
</comment>
<evidence type="ECO:0000313" key="3">
    <source>
        <dbReference type="EMBL" id="KWX22523.1"/>
    </source>
</evidence>
<protein>
    <recommendedName>
        <fullName evidence="5">Proline rich protein</fullName>
    </recommendedName>
</protein>
<evidence type="ECO:0000256" key="2">
    <source>
        <dbReference type="SAM" id="Phobius"/>
    </source>
</evidence>
<evidence type="ECO:0000313" key="4">
    <source>
        <dbReference type="Proteomes" id="UP000070612"/>
    </source>
</evidence>
<keyword evidence="2" id="KW-0472">Membrane</keyword>
<name>A0A132PJP1_9MYCO</name>